<keyword evidence="1" id="KW-0732">Signal</keyword>
<evidence type="ECO:0000313" key="2">
    <source>
        <dbReference type="EMBL" id="KEQ19467.1"/>
    </source>
</evidence>
<dbReference type="eggNOG" id="ENOG502Z7HQ">
    <property type="taxonomic scope" value="Bacteria"/>
</dbReference>
<evidence type="ECO:0000313" key="3">
    <source>
        <dbReference type="Proteomes" id="UP000028073"/>
    </source>
</evidence>
<feature type="chain" id="PRO_5001760951" description="Outer membrane lipoprotein-sorting protein" evidence="1">
    <location>
        <begin position="25"/>
        <end position="452"/>
    </location>
</feature>
<evidence type="ECO:0000256" key="1">
    <source>
        <dbReference type="SAM" id="SignalP"/>
    </source>
</evidence>
<dbReference type="AlphaFoldDB" id="A0A081NLZ4"/>
<evidence type="ECO:0008006" key="4">
    <source>
        <dbReference type="Google" id="ProtNLM"/>
    </source>
</evidence>
<dbReference type="EMBL" id="JOKH01000001">
    <property type="protein sequence ID" value="KEQ19467.1"/>
    <property type="molecule type" value="Genomic_DNA"/>
</dbReference>
<reference evidence="2 3" key="1">
    <citation type="submission" date="2014-06" db="EMBL/GenBank/DDBJ databases">
        <title>Whole Genome Sequences of Three Symbiotic Endozoicomonas Bacteria.</title>
        <authorList>
            <person name="Neave M.J."/>
            <person name="Apprill A."/>
            <person name="Voolstra C.R."/>
        </authorList>
    </citation>
    <scope>NUCLEOTIDE SEQUENCE [LARGE SCALE GENOMIC DNA]</scope>
    <source>
        <strain evidence="2 3">DSM 25634</strain>
    </source>
</reference>
<dbReference type="RefSeq" id="WP_034833332.1">
    <property type="nucleotide sequence ID" value="NZ_JOKH01000001.1"/>
</dbReference>
<accession>A0A081NLZ4</accession>
<sequence length="452" mass="51227">MIKEIRNIKAVALGLLMVSPVLLAKVDLQTAAQLGKSLTPIGAEKNASSNGLIPEWTGGLPVDQGVMNKKGEIEDPFTTDKPVLTITHQNAEQYKDRLSKGQLATLKRYPDTYKMVIYPTRRTAAYPQDVYRETIANATQVESASGGNGLSHYRFGVPFPIPHNGKEVIWNHITRYRSSGVAIKSSQVMVRPGGQFMEVTNDTELVYAQGIKEFHAEDNILYLYKSKVMSPSRQAGEVLLVHESLDQVAEPRKAWKYLPGQRRVRRAPIVAYDNPGRNSDNGRTADDLDMFNGAMDRYEWKLIGKKAIYIPYNSYRLYDKSASIKDIATPGHLNPDRIRYELHRVWVVEATLKEGQRHVYAKRTFYIDEDTWQISVADLYDNRGEFWRLSQSYHLQYNPDSVPWVAGDSIYDLISGRYVASGLTNSFSEPVRFNLASSKADFTPPAIRRWGR</sequence>
<dbReference type="Pfam" id="PF07044">
    <property type="entry name" value="DUF1329"/>
    <property type="match status" value="1"/>
</dbReference>
<dbReference type="OrthoDB" id="178023at2"/>
<dbReference type="InterPro" id="IPR010752">
    <property type="entry name" value="DUF1329"/>
</dbReference>
<dbReference type="STRING" id="1137799.GZ78_05895"/>
<protein>
    <recommendedName>
        <fullName evidence="4">Outer membrane lipoprotein-sorting protein</fullName>
    </recommendedName>
</protein>
<dbReference type="Proteomes" id="UP000028073">
    <property type="component" value="Unassembled WGS sequence"/>
</dbReference>
<keyword evidence="3" id="KW-1185">Reference proteome</keyword>
<gene>
    <name evidence="2" type="ORF">GZ78_05895</name>
</gene>
<comment type="caution">
    <text evidence="2">The sequence shown here is derived from an EMBL/GenBank/DDBJ whole genome shotgun (WGS) entry which is preliminary data.</text>
</comment>
<organism evidence="2 3">
    <name type="scientific">Endozoicomonas numazuensis</name>
    <dbReference type="NCBI Taxonomy" id="1137799"/>
    <lineage>
        <taxon>Bacteria</taxon>
        <taxon>Pseudomonadati</taxon>
        <taxon>Pseudomonadota</taxon>
        <taxon>Gammaproteobacteria</taxon>
        <taxon>Oceanospirillales</taxon>
        <taxon>Endozoicomonadaceae</taxon>
        <taxon>Endozoicomonas</taxon>
    </lineage>
</organism>
<name>A0A081NLZ4_9GAMM</name>
<dbReference type="Gene3D" id="2.50.20.10">
    <property type="entry name" value="Lipoprotein localisation LolA/LolB/LppX"/>
    <property type="match status" value="1"/>
</dbReference>
<feature type="signal peptide" evidence="1">
    <location>
        <begin position="1"/>
        <end position="24"/>
    </location>
</feature>
<proteinExistence type="predicted"/>
<dbReference type="CDD" id="cd16329">
    <property type="entry name" value="LolA_like"/>
    <property type="match status" value="1"/>
</dbReference>